<feature type="region of interest" description="Disordered" evidence="1">
    <location>
        <begin position="83"/>
        <end position="107"/>
    </location>
</feature>
<evidence type="ECO:0000313" key="3">
    <source>
        <dbReference type="Proteomes" id="UP000250043"/>
    </source>
</evidence>
<dbReference type="AlphaFoldDB" id="A0A8E2J6W1"/>
<name>A0A8E2J6W1_9APHY</name>
<sequence length="188" mass="20777">MPPRRQWFFSQFGSECRRECQPLSLSWEQGRSHRVCGRPSSAMLARRSGVLLLPRRELCTPLVGASTKRGGLCPSAVRGLRARSDARGRSGSSKIDDRAQLSDQSSQSLHDADRLEAWLPNACQTPRRAVLDRIHAGGTCCMTVTEREGYALSSQVPQILLVHYCHQGLFAPERAVFAPQATIGFVSQ</sequence>
<protein>
    <submittedName>
        <fullName evidence="2">Uncharacterized protein</fullName>
    </submittedName>
</protein>
<accession>A0A8E2J6W1</accession>
<keyword evidence="3" id="KW-1185">Reference proteome</keyword>
<dbReference type="Proteomes" id="UP000250043">
    <property type="component" value="Unassembled WGS sequence"/>
</dbReference>
<reference evidence="2 3" key="1">
    <citation type="submission" date="2016-07" db="EMBL/GenBank/DDBJ databases">
        <title>Draft genome of the white-rot fungus Obba rivulosa 3A-2.</title>
        <authorList>
            <consortium name="DOE Joint Genome Institute"/>
            <person name="Miettinen O."/>
            <person name="Riley R."/>
            <person name="Acob R."/>
            <person name="Barry K."/>
            <person name="Cullen D."/>
            <person name="De Vries R."/>
            <person name="Hainaut M."/>
            <person name="Hatakka A."/>
            <person name="Henrissat B."/>
            <person name="Hilden K."/>
            <person name="Kuo R."/>
            <person name="Labutti K."/>
            <person name="Lipzen A."/>
            <person name="Makela M.R."/>
            <person name="Sandor L."/>
            <person name="Spatafora J.W."/>
            <person name="Grigoriev I.V."/>
            <person name="Hibbett D.S."/>
        </authorList>
    </citation>
    <scope>NUCLEOTIDE SEQUENCE [LARGE SCALE GENOMIC DNA]</scope>
    <source>
        <strain evidence="2 3">3A-2</strain>
    </source>
</reference>
<evidence type="ECO:0000256" key="1">
    <source>
        <dbReference type="SAM" id="MobiDB-lite"/>
    </source>
</evidence>
<gene>
    <name evidence="2" type="ORF">OBBRIDRAFT_449042</name>
</gene>
<evidence type="ECO:0000313" key="2">
    <source>
        <dbReference type="EMBL" id="OCH96008.1"/>
    </source>
</evidence>
<dbReference type="EMBL" id="KV722333">
    <property type="protein sequence ID" value="OCH96008.1"/>
    <property type="molecule type" value="Genomic_DNA"/>
</dbReference>
<organism evidence="2 3">
    <name type="scientific">Obba rivulosa</name>
    <dbReference type="NCBI Taxonomy" id="1052685"/>
    <lineage>
        <taxon>Eukaryota</taxon>
        <taxon>Fungi</taxon>
        <taxon>Dikarya</taxon>
        <taxon>Basidiomycota</taxon>
        <taxon>Agaricomycotina</taxon>
        <taxon>Agaricomycetes</taxon>
        <taxon>Polyporales</taxon>
        <taxon>Gelatoporiaceae</taxon>
        <taxon>Obba</taxon>
    </lineage>
</organism>
<feature type="compositionally biased region" description="Basic and acidic residues" evidence="1">
    <location>
        <begin position="83"/>
        <end position="100"/>
    </location>
</feature>
<proteinExistence type="predicted"/>